<evidence type="ECO:0000313" key="4">
    <source>
        <dbReference type="Proteomes" id="UP000286235"/>
    </source>
</evidence>
<dbReference type="Proteomes" id="UP000286235">
    <property type="component" value="Unassembled WGS sequence"/>
</dbReference>
<reference evidence="3 4" key="1">
    <citation type="submission" date="2013-12" db="EMBL/GenBank/DDBJ databases">
        <title>Genome and proteome characterization of Caldibacillus debilis GB1 derived from a cellulolytic aero-tolerant co-culture.</title>
        <authorList>
            <person name="Wushke S.T."/>
            <person name="Zhang X."/>
            <person name="Fristensky B."/>
            <person name="Wilkins J.A."/>
            <person name="Levin D.B."/>
            <person name="Sparling R."/>
        </authorList>
    </citation>
    <scope>NUCLEOTIDE SEQUENCE [LARGE SCALE GENOMIC DNA]</scope>
    <source>
        <strain evidence="3 4">GB1</strain>
    </source>
</reference>
<dbReference type="NCBIfam" id="TIGR02898">
    <property type="entry name" value="spore_YhcN_YlaJ"/>
    <property type="match status" value="1"/>
</dbReference>
<keyword evidence="3" id="KW-0449">Lipoprotein</keyword>
<dbReference type="GO" id="GO:0030435">
    <property type="term" value="P:sporulation resulting in formation of a cellular spore"/>
    <property type="evidence" value="ECO:0007669"/>
    <property type="project" value="InterPro"/>
</dbReference>
<dbReference type="InterPro" id="IPR019076">
    <property type="entry name" value="Spore_lipoprot_YhcN/YlaJ-like"/>
</dbReference>
<dbReference type="PROSITE" id="PS51257">
    <property type="entry name" value="PROKAR_LIPOPROTEIN"/>
    <property type="match status" value="1"/>
</dbReference>
<feature type="compositionally biased region" description="Basic and acidic residues" evidence="1">
    <location>
        <begin position="162"/>
        <end position="184"/>
    </location>
</feature>
<name>A0A420VJI7_9BACI</name>
<protein>
    <submittedName>
        <fullName evidence="3">Sporulation lipoprotein, YhcN/YlaJ family</fullName>
    </submittedName>
</protein>
<dbReference type="AlphaFoldDB" id="A0A420VJI7"/>
<dbReference type="EMBL" id="AZRV01000002">
    <property type="protein sequence ID" value="RKO63842.1"/>
    <property type="molecule type" value="Genomic_DNA"/>
</dbReference>
<feature type="region of interest" description="Disordered" evidence="1">
    <location>
        <begin position="155"/>
        <end position="197"/>
    </location>
</feature>
<comment type="caution">
    <text evidence="3">The sequence shown here is derived from an EMBL/GenBank/DDBJ whole genome shotgun (WGS) entry which is preliminary data.</text>
</comment>
<gene>
    <name evidence="3" type="ORF">Cdeb_02451</name>
</gene>
<accession>A0A420VJI7</accession>
<dbReference type="RefSeq" id="WP_259462671.1">
    <property type="nucleotide sequence ID" value="NZ_AZRV01000002.1"/>
</dbReference>
<evidence type="ECO:0000256" key="2">
    <source>
        <dbReference type="SAM" id="SignalP"/>
    </source>
</evidence>
<keyword evidence="2" id="KW-0732">Signal</keyword>
<evidence type="ECO:0000256" key="1">
    <source>
        <dbReference type="SAM" id="MobiDB-lite"/>
    </source>
</evidence>
<organism evidence="3 4">
    <name type="scientific">Caldibacillus debilis GB1</name>
    <dbReference type="NCBI Taxonomy" id="1339248"/>
    <lineage>
        <taxon>Bacteria</taxon>
        <taxon>Bacillati</taxon>
        <taxon>Bacillota</taxon>
        <taxon>Bacilli</taxon>
        <taxon>Bacillales</taxon>
        <taxon>Bacillaceae</taxon>
        <taxon>Caldibacillus</taxon>
    </lineage>
</organism>
<sequence length="197" mass="21674" precursor="true">MKNRILFLSFLFLLLSSGCMGGNNAPEKQGYFPVKNRTENTGETVNENREENVKTADHLAELAEAVNGVKNARAVVLGRFAVVGIDVDKDLERSEVGTIKYAVAEVLRNDPRGANAVIVADPDLNARLDEMRKDIIDGRPVNGIMEELADIVGRVMPEVPGDLDKPVPKDPAKREKETPNDGERQNPGNGQERSRQE</sequence>
<keyword evidence="4" id="KW-1185">Reference proteome</keyword>
<feature type="chain" id="PRO_5039517536" evidence="2">
    <location>
        <begin position="22"/>
        <end position="197"/>
    </location>
</feature>
<feature type="signal peptide" evidence="2">
    <location>
        <begin position="1"/>
        <end position="21"/>
    </location>
</feature>
<dbReference type="InterPro" id="IPR014247">
    <property type="entry name" value="Spore_lipoprot_YhcN/YlaJ"/>
</dbReference>
<evidence type="ECO:0000313" key="3">
    <source>
        <dbReference type="EMBL" id="RKO63842.1"/>
    </source>
</evidence>
<dbReference type="Pfam" id="PF09580">
    <property type="entry name" value="Spore_YhcN_YlaJ"/>
    <property type="match status" value="1"/>
</dbReference>
<proteinExistence type="predicted"/>